<dbReference type="Proteomes" id="UP000253891">
    <property type="component" value="Unassembled WGS sequence"/>
</dbReference>
<dbReference type="InterPro" id="IPR014330">
    <property type="entry name" value="RNA-bd_S4-rel_YaaA"/>
</dbReference>
<feature type="region of interest" description="Disordered" evidence="2">
    <location>
        <begin position="126"/>
        <end position="158"/>
    </location>
</feature>
<dbReference type="EMBL" id="DF967980">
    <property type="protein sequence ID" value="GAO99146.1"/>
    <property type="molecule type" value="Genomic_DNA"/>
</dbReference>
<dbReference type="Pfam" id="PF13275">
    <property type="entry name" value="S4_2"/>
    <property type="match status" value="1"/>
</dbReference>
<organism evidence="3 4">
    <name type="scientific">Fructobacillus ficulneus</name>
    <dbReference type="NCBI Taxonomy" id="157463"/>
    <lineage>
        <taxon>Bacteria</taxon>
        <taxon>Bacillati</taxon>
        <taxon>Bacillota</taxon>
        <taxon>Bacilli</taxon>
        <taxon>Lactobacillales</taxon>
        <taxon>Lactobacillaceae</taxon>
        <taxon>Fructobacillus</taxon>
    </lineage>
</organism>
<accession>A0A0K8MF26</accession>
<gene>
    <name evidence="3" type="primary">yaaA</name>
    <name evidence="3" type="ORF">FFIC_030260</name>
</gene>
<dbReference type="STRING" id="157463.GCA_001047075_00050"/>
<dbReference type="PROSITE" id="PS50889">
    <property type="entry name" value="S4"/>
    <property type="match status" value="1"/>
</dbReference>
<dbReference type="SUPFAM" id="SSF55174">
    <property type="entry name" value="Alpha-L RNA-binding motif"/>
    <property type="match status" value="1"/>
</dbReference>
<reference evidence="3 4" key="1">
    <citation type="journal article" date="2015" name="BMC Genomics">
        <title>Comparative genomics of Fructobacillus spp. and Leuconostoc spp. reveals niche-specific evolution of Fructobacillus spp.</title>
        <authorList>
            <person name="Endo A."/>
            <person name="Tanizawa Y."/>
            <person name="Tanaka N."/>
            <person name="Maeno S."/>
            <person name="Kumar H."/>
            <person name="Shiwa Y."/>
            <person name="Okada S."/>
            <person name="Yoshikawa H."/>
            <person name="Dicks L."/>
            <person name="Nakagawa J."/>
            <person name="Arita M."/>
        </authorList>
    </citation>
    <scope>NUCLEOTIDE SEQUENCE [LARGE SCALE GENOMIC DNA]</scope>
    <source>
        <strain evidence="3 4">JCM 12225</strain>
    </source>
</reference>
<evidence type="ECO:0000256" key="1">
    <source>
        <dbReference type="PROSITE-ProRule" id="PRU00182"/>
    </source>
</evidence>
<dbReference type="RefSeq" id="WP_242977369.1">
    <property type="nucleotide sequence ID" value="NZ_DF967980.1"/>
</dbReference>
<dbReference type="Gene3D" id="3.10.290.10">
    <property type="entry name" value="RNA-binding S4 domain"/>
    <property type="match status" value="1"/>
</dbReference>
<keyword evidence="1" id="KW-0694">RNA-binding</keyword>
<dbReference type="AlphaFoldDB" id="A0A0K8MF26"/>
<evidence type="ECO:0000313" key="3">
    <source>
        <dbReference type="EMBL" id="GAO99146.1"/>
    </source>
</evidence>
<keyword evidence="4" id="KW-1185">Reference proteome</keyword>
<dbReference type="GO" id="GO:0003723">
    <property type="term" value="F:RNA binding"/>
    <property type="evidence" value="ECO:0007669"/>
    <property type="project" value="UniProtKB-KW"/>
</dbReference>
<evidence type="ECO:0000313" key="4">
    <source>
        <dbReference type="Proteomes" id="UP000253891"/>
    </source>
</evidence>
<proteinExistence type="predicted"/>
<sequence length="158" mass="17677">MMKKKLKTPLKGKLEEVCYNKGVSFTKKLGKTMAEEVAIRTAYITLAQLLKMENLIASGGQAKAFLADVIIQVNGEDENRRGKKLYPGDNVVIQGEKYQIVGLSAEELAEEAEKKAILERFAKSQKRLDEKNRQKRNSQSAKKAKSRSKYPSGPGSWN</sequence>
<evidence type="ECO:0000256" key="2">
    <source>
        <dbReference type="SAM" id="MobiDB-lite"/>
    </source>
</evidence>
<dbReference type="InterPro" id="IPR036986">
    <property type="entry name" value="S4_RNA-bd_sf"/>
</dbReference>
<dbReference type="NCBIfam" id="TIGR02988">
    <property type="entry name" value="YaaA_near_RecF"/>
    <property type="match status" value="1"/>
</dbReference>
<protein>
    <submittedName>
        <fullName evidence="3">S4 domain containing protein YaaA</fullName>
    </submittedName>
</protein>
<name>A0A0K8MF26_9LACO</name>